<dbReference type="EMBL" id="BARU01037733">
    <property type="protein sequence ID" value="GAH89579.1"/>
    <property type="molecule type" value="Genomic_DNA"/>
</dbReference>
<proteinExistence type="predicted"/>
<protein>
    <submittedName>
        <fullName evidence="2">Uncharacterized protein</fullName>
    </submittedName>
</protein>
<keyword evidence="1" id="KW-0812">Transmembrane</keyword>
<feature type="transmembrane region" description="Helical" evidence="1">
    <location>
        <begin position="101"/>
        <end position="122"/>
    </location>
</feature>
<name>X1KHF6_9ZZZZ</name>
<gene>
    <name evidence="2" type="ORF">S03H2_58735</name>
</gene>
<accession>X1KHF6</accession>
<sequence length="248" mass="29060">CKIENLRDQDKTKNISAFDEESKFETRFFDNIKFFFHDFNKKLFEHEIKSEINLCKIGFKEIFKLFWKQFVKEFPLREVRKSVKPKKSRDTEVYRELLKRIVIIVSFIALITFGAVFGSMIFNSAFFVSKYDTVKIDYVVWESDQSHAYDALHPLFDDIVFLNITPITEASEDGLMLGLYNNLLGKGLNYDSGLIWLNKCVDQDRNGIDDNTGQLALTYGNSSDMYFNTCLMIQFRVLDIQKYGYLPP</sequence>
<feature type="non-terminal residue" evidence="2">
    <location>
        <position position="1"/>
    </location>
</feature>
<evidence type="ECO:0000256" key="1">
    <source>
        <dbReference type="SAM" id="Phobius"/>
    </source>
</evidence>
<dbReference type="AlphaFoldDB" id="X1KHF6"/>
<organism evidence="2">
    <name type="scientific">marine sediment metagenome</name>
    <dbReference type="NCBI Taxonomy" id="412755"/>
    <lineage>
        <taxon>unclassified sequences</taxon>
        <taxon>metagenomes</taxon>
        <taxon>ecological metagenomes</taxon>
    </lineage>
</organism>
<reference evidence="2" key="1">
    <citation type="journal article" date="2014" name="Front. Microbiol.">
        <title>High frequency of phylogenetically diverse reductive dehalogenase-homologous genes in deep subseafloor sedimentary metagenomes.</title>
        <authorList>
            <person name="Kawai M."/>
            <person name="Futagami T."/>
            <person name="Toyoda A."/>
            <person name="Takaki Y."/>
            <person name="Nishi S."/>
            <person name="Hori S."/>
            <person name="Arai W."/>
            <person name="Tsubouchi T."/>
            <person name="Morono Y."/>
            <person name="Uchiyama I."/>
            <person name="Ito T."/>
            <person name="Fujiyama A."/>
            <person name="Inagaki F."/>
            <person name="Takami H."/>
        </authorList>
    </citation>
    <scope>NUCLEOTIDE SEQUENCE</scope>
    <source>
        <strain evidence="2">Expedition CK06-06</strain>
    </source>
</reference>
<keyword evidence="1" id="KW-1133">Transmembrane helix</keyword>
<keyword evidence="1" id="KW-0472">Membrane</keyword>
<comment type="caution">
    <text evidence="2">The sequence shown here is derived from an EMBL/GenBank/DDBJ whole genome shotgun (WGS) entry which is preliminary data.</text>
</comment>
<evidence type="ECO:0000313" key="2">
    <source>
        <dbReference type="EMBL" id="GAH89579.1"/>
    </source>
</evidence>
<feature type="non-terminal residue" evidence="2">
    <location>
        <position position="248"/>
    </location>
</feature>